<dbReference type="InterPro" id="IPR034213">
    <property type="entry name" value="S8_Vpr-like"/>
</dbReference>
<dbReference type="PANTHER" id="PTHR43806">
    <property type="entry name" value="PEPTIDASE S8"/>
    <property type="match status" value="1"/>
</dbReference>
<proteinExistence type="inferred from homology"/>
<dbReference type="Gene3D" id="3.40.50.200">
    <property type="entry name" value="Peptidase S8/S53 domain"/>
    <property type="match status" value="2"/>
</dbReference>
<dbReference type="Pfam" id="PF05922">
    <property type="entry name" value="Inhibitor_I9"/>
    <property type="match status" value="1"/>
</dbReference>
<dbReference type="GO" id="GO:0004252">
    <property type="term" value="F:serine-type endopeptidase activity"/>
    <property type="evidence" value="ECO:0007669"/>
    <property type="project" value="UniProtKB-UniRule"/>
</dbReference>
<dbReference type="Proteomes" id="UP000534286">
    <property type="component" value="Unassembled WGS sequence"/>
</dbReference>
<evidence type="ECO:0000256" key="8">
    <source>
        <dbReference type="PIRSR" id="PIRSR615500-1"/>
    </source>
</evidence>
<evidence type="ECO:0000256" key="3">
    <source>
        <dbReference type="ARBA" id="ARBA00022525"/>
    </source>
</evidence>
<keyword evidence="3" id="KW-0964">Secreted</keyword>
<dbReference type="InterPro" id="IPR013783">
    <property type="entry name" value="Ig-like_fold"/>
</dbReference>
<comment type="caution">
    <text evidence="15">The sequence shown here is derived from an EMBL/GenBank/DDBJ whole genome shotgun (WGS) entry which is preliminary data.</text>
</comment>
<dbReference type="Gene3D" id="2.60.40.10">
    <property type="entry name" value="Immunoglobulins"/>
    <property type="match status" value="1"/>
</dbReference>
<dbReference type="InterPro" id="IPR046450">
    <property type="entry name" value="PA_dom_sf"/>
</dbReference>
<accession>A0A7W7WAY5</accession>
<evidence type="ECO:0000259" key="12">
    <source>
        <dbReference type="Pfam" id="PF00082"/>
    </source>
</evidence>
<evidence type="ECO:0000259" key="14">
    <source>
        <dbReference type="Pfam" id="PF05922"/>
    </source>
</evidence>
<evidence type="ECO:0000256" key="6">
    <source>
        <dbReference type="ARBA" id="ARBA00022801"/>
    </source>
</evidence>
<dbReference type="SUPFAM" id="SSF52743">
    <property type="entry name" value="Subtilisin-like"/>
    <property type="match status" value="1"/>
</dbReference>
<feature type="chain" id="PRO_5031206571" evidence="11">
    <location>
        <begin position="29"/>
        <end position="1043"/>
    </location>
</feature>
<reference evidence="15 16" key="1">
    <citation type="submission" date="2020-08" db="EMBL/GenBank/DDBJ databases">
        <title>Sequencing the genomes of 1000 actinobacteria strains.</title>
        <authorList>
            <person name="Klenk H.-P."/>
        </authorList>
    </citation>
    <scope>NUCLEOTIDE SEQUENCE [LARGE SCALE GENOMIC DNA]</scope>
    <source>
        <strain evidence="15 16">DSM 43023</strain>
    </source>
</reference>
<dbReference type="InterPro" id="IPR023828">
    <property type="entry name" value="Peptidase_S8_Ser-AS"/>
</dbReference>
<dbReference type="InterPro" id="IPR003137">
    <property type="entry name" value="PA_domain"/>
</dbReference>
<evidence type="ECO:0000256" key="9">
    <source>
        <dbReference type="PROSITE-ProRule" id="PRU01240"/>
    </source>
</evidence>
<comment type="similarity">
    <text evidence="1 9 10">Belongs to the peptidase S8 family.</text>
</comment>
<dbReference type="EMBL" id="JACHJU010000002">
    <property type="protein sequence ID" value="MBB4940932.1"/>
    <property type="molecule type" value="Genomic_DNA"/>
</dbReference>
<feature type="domain" description="Peptidase S8/S53" evidence="12">
    <location>
        <begin position="173"/>
        <end position="625"/>
    </location>
</feature>
<dbReference type="InterPro" id="IPR015500">
    <property type="entry name" value="Peptidase_S8_subtilisin-rel"/>
</dbReference>
<evidence type="ECO:0000256" key="2">
    <source>
        <dbReference type="ARBA" id="ARBA00022512"/>
    </source>
</evidence>
<dbReference type="CDD" id="cd07474">
    <property type="entry name" value="Peptidases_S8_subtilisin_Vpr-like"/>
    <property type="match status" value="1"/>
</dbReference>
<dbReference type="InterPro" id="IPR023827">
    <property type="entry name" value="Peptidase_S8_Asp-AS"/>
</dbReference>
<evidence type="ECO:0000313" key="16">
    <source>
        <dbReference type="Proteomes" id="UP000534286"/>
    </source>
</evidence>
<feature type="domain" description="Inhibitor I9" evidence="14">
    <location>
        <begin position="93"/>
        <end position="145"/>
    </location>
</feature>
<keyword evidence="16" id="KW-1185">Reference proteome</keyword>
<dbReference type="Pfam" id="PF00082">
    <property type="entry name" value="Peptidase_S8"/>
    <property type="match status" value="1"/>
</dbReference>
<dbReference type="InterPro" id="IPR010259">
    <property type="entry name" value="S8pro/Inhibitor_I9"/>
</dbReference>
<dbReference type="RefSeq" id="WP_184757060.1">
    <property type="nucleotide sequence ID" value="NZ_BAABEK010000004.1"/>
</dbReference>
<dbReference type="PANTHER" id="PTHR43806:SF65">
    <property type="entry name" value="SERINE PROTEASE APRX"/>
    <property type="match status" value="1"/>
</dbReference>
<dbReference type="InterPro" id="IPR000209">
    <property type="entry name" value="Peptidase_S8/S53_dom"/>
</dbReference>
<keyword evidence="5 11" id="KW-0732">Signal</keyword>
<organism evidence="15 16">
    <name type="scientific">Streptosporangium album</name>
    <dbReference type="NCBI Taxonomy" id="47479"/>
    <lineage>
        <taxon>Bacteria</taxon>
        <taxon>Bacillati</taxon>
        <taxon>Actinomycetota</taxon>
        <taxon>Actinomycetes</taxon>
        <taxon>Streptosporangiales</taxon>
        <taxon>Streptosporangiaceae</taxon>
        <taxon>Streptosporangium</taxon>
    </lineage>
</organism>
<evidence type="ECO:0000259" key="13">
    <source>
        <dbReference type="Pfam" id="PF02225"/>
    </source>
</evidence>
<dbReference type="SUPFAM" id="SSF52025">
    <property type="entry name" value="PA domain"/>
    <property type="match status" value="1"/>
</dbReference>
<dbReference type="PROSITE" id="PS51892">
    <property type="entry name" value="SUBTILASE"/>
    <property type="match status" value="1"/>
</dbReference>
<dbReference type="Pfam" id="PF02225">
    <property type="entry name" value="PA"/>
    <property type="match status" value="1"/>
</dbReference>
<feature type="active site" description="Charge relay system" evidence="8 9">
    <location>
        <position position="182"/>
    </location>
</feature>
<feature type="active site" description="Charge relay system" evidence="8 9">
    <location>
        <position position="589"/>
    </location>
</feature>
<evidence type="ECO:0000256" key="11">
    <source>
        <dbReference type="SAM" id="SignalP"/>
    </source>
</evidence>
<keyword evidence="6 9" id="KW-0378">Hydrolase</keyword>
<dbReference type="InterPro" id="IPR050131">
    <property type="entry name" value="Peptidase_S8_subtilisin-like"/>
</dbReference>
<dbReference type="AlphaFoldDB" id="A0A7W7WAY5"/>
<evidence type="ECO:0000313" key="15">
    <source>
        <dbReference type="EMBL" id="MBB4940932.1"/>
    </source>
</evidence>
<dbReference type="PRINTS" id="PR00723">
    <property type="entry name" value="SUBTILISIN"/>
</dbReference>
<dbReference type="GO" id="GO:0005975">
    <property type="term" value="P:carbohydrate metabolic process"/>
    <property type="evidence" value="ECO:0007669"/>
    <property type="project" value="UniProtKB-ARBA"/>
</dbReference>
<dbReference type="PROSITE" id="PS00138">
    <property type="entry name" value="SUBTILASE_SER"/>
    <property type="match status" value="1"/>
</dbReference>
<evidence type="ECO:0000256" key="5">
    <source>
        <dbReference type="ARBA" id="ARBA00022729"/>
    </source>
</evidence>
<feature type="domain" description="PA" evidence="13">
    <location>
        <begin position="435"/>
        <end position="518"/>
    </location>
</feature>
<dbReference type="GO" id="GO:0006508">
    <property type="term" value="P:proteolysis"/>
    <property type="evidence" value="ECO:0007669"/>
    <property type="project" value="UniProtKB-KW"/>
</dbReference>
<sequence>MKRRLLLAVLASAGIAIPLTVIPSSATADSTRPSSFEHLEGAFSYTKFKPAALDPTRQLKVLIQVTGTPVGDAVADAEETGGSVDKPSLRSALHKEQQGVEQKVKTEGGKVLATYTDSFNGIAAMIPLRSLTALQQAPGVVSVHPVRTFSRDNTAAVTYIGAPQAWQDLGKTGTGVKVAIIDTGVDYTHANFGGSGNPADFEGNDGAVIEPGTFPTAKVVGGYDFVGDDYDGSDPNSVPAPDPDPLDCNGHGSHVAGSSTGFGVDADGKTYTGPYDSTTHTRAFKIGPGVAPKASVLAYRVFGCNGSATEEVIVSAMERALKDGADVVNMSLGSPFGRVDEPSAQAVRTLTRAGVTLVASAGNSGPNAYITGAPAVAPTAISVAAIDVARAQLPAAKISVDGTEIVAQNSNEAALPSGTLPIAVLRTGYPSGPVSLGCDPADYAAYPGGVAGKLVITLRGSCARVKRAILGQKAGAAAVAMINTDAAYPALEGPITSDPDTGEEYTVTIPFLGIKGTDRAAAAALDGKSTALSALAVPNPAYAQLASFSSGGPGNGSSSLKPDVTAPGVAIVSTGVGTGSGAATISGTSMASPMVTGVAALVKEAHPRWKPGRIKAAIVSTADATSKIVGYTARVAGSGVVATRQAVGASVVGETKNDAGNLSFGLKKLTGVFQESEDFTIRNTGRTPVTYDLAAAFNGQSYGAQVAVSPATVTVGPESSRTVRVTLSLSAQAVAALPAAEASNFGTVVHIQGAVTATPRKAAEGVYPLRSAFLLVPDAQSQVRSSQPGKYTPGDGGLATSIKVRNEGKHSGAADVYAWGITDADDVNGAEDSMDIRAVGVQSLPGSVLGGADTDRALVFAVNTSGRWSNAAANEFDIPIDSTGDGAPDYVLVGADYGLVTTGDLDGRFGTFVFKTDGSLVDAWVATAPMNGGTLLMPVLASEVGLTEGASRFTYTAAGFSQVPEGFVDETETAAFDAFAPAISTGAYVPLDPGASSTIQLTVDQAKLATTPAKGWLVVTLDNRSGDAEAGQVSFGKLPAVQP</sequence>
<evidence type="ECO:0000256" key="7">
    <source>
        <dbReference type="ARBA" id="ARBA00022825"/>
    </source>
</evidence>
<evidence type="ECO:0000256" key="10">
    <source>
        <dbReference type="RuleBase" id="RU003355"/>
    </source>
</evidence>
<keyword evidence="7 9" id="KW-0720">Serine protease</keyword>
<feature type="active site" description="Charge relay system" evidence="8 9">
    <location>
        <position position="251"/>
    </location>
</feature>
<dbReference type="PROSITE" id="PS00136">
    <property type="entry name" value="SUBTILASE_ASP"/>
    <property type="match status" value="1"/>
</dbReference>
<keyword evidence="4 9" id="KW-0645">Protease</keyword>
<feature type="signal peptide" evidence="11">
    <location>
        <begin position="1"/>
        <end position="28"/>
    </location>
</feature>
<gene>
    <name evidence="15" type="ORF">FHR32_005309</name>
</gene>
<evidence type="ECO:0000256" key="1">
    <source>
        <dbReference type="ARBA" id="ARBA00011073"/>
    </source>
</evidence>
<dbReference type="InterPro" id="IPR036852">
    <property type="entry name" value="Peptidase_S8/S53_dom_sf"/>
</dbReference>
<protein>
    <submittedName>
        <fullName evidence="15">Subtilisin family serine protease</fullName>
    </submittedName>
</protein>
<name>A0A7W7WAY5_9ACTN</name>
<keyword evidence="2" id="KW-0134">Cell wall</keyword>
<evidence type="ECO:0000256" key="4">
    <source>
        <dbReference type="ARBA" id="ARBA00022670"/>
    </source>
</evidence>